<sequence length="99" mass="10968">MQGSTPEHRRRTRAVLALASLGTQQVSVRTLLDAPRRRFQTHHALQMLGNPVMVVAGIVSAASVPDASVRLHRDGHLSPTLAFFAIKVNRPIALYRLFF</sequence>
<dbReference type="AlphaFoldDB" id="A0A7S0SUP7"/>
<evidence type="ECO:0000313" key="1">
    <source>
        <dbReference type="EMBL" id="CAD8715574.1"/>
    </source>
</evidence>
<organism evidence="1">
    <name type="scientific">Mantoniella antarctica</name>
    <dbReference type="NCBI Taxonomy" id="81844"/>
    <lineage>
        <taxon>Eukaryota</taxon>
        <taxon>Viridiplantae</taxon>
        <taxon>Chlorophyta</taxon>
        <taxon>Mamiellophyceae</taxon>
        <taxon>Mamiellales</taxon>
        <taxon>Mamiellaceae</taxon>
        <taxon>Mantoniella</taxon>
    </lineage>
</organism>
<dbReference type="EMBL" id="HBFC01028135">
    <property type="protein sequence ID" value="CAD8715574.1"/>
    <property type="molecule type" value="Transcribed_RNA"/>
</dbReference>
<name>A0A7S0SUP7_9CHLO</name>
<accession>A0A7S0SUP7</accession>
<protein>
    <submittedName>
        <fullName evidence="1">Uncharacterized protein</fullName>
    </submittedName>
</protein>
<reference evidence="1" key="1">
    <citation type="submission" date="2021-01" db="EMBL/GenBank/DDBJ databases">
        <authorList>
            <person name="Corre E."/>
            <person name="Pelletier E."/>
            <person name="Niang G."/>
            <person name="Scheremetjew M."/>
            <person name="Finn R."/>
            <person name="Kale V."/>
            <person name="Holt S."/>
            <person name="Cochrane G."/>
            <person name="Meng A."/>
            <person name="Brown T."/>
            <person name="Cohen L."/>
        </authorList>
    </citation>
    <scope>NUCLEOTIDE SEQUENCE</scope>
    <source>
        <strain evidence="1">SL-175</strain>
    </source>
</reference>
<gene>
    <name evidence="1" type="ORF">MANT1106_LOCUS16846</name>
</gene>
<proteinExistence type="predicted"/>